<feature type="compositionally biased region" description="Polar residues" evidence="3">
    <location>
        <begin position="327"/>
        <end position="348"/>
    </location>
</feature>
<dbReference type="GO" id="GO:0071203">
    <property type="term" value="C:WASH complex"/>
    <property type="evidence" value="ECO:0007669"/>
    <property type="project" value="InterPro"/>
</dbReference>
<name>F1KZV3_ASCSU</name>
<dbReference type="GO" id="GO:0043014">
    <property type="term" value="F:alpha-tubulin binding"/>
    <property type="evidence" value="ECO:0007669"/>
    <property type="project" value="InterPro"/>
</dbReference>
<dbReference type="PANTHER" id="PTHR23331:SF1">
    <property type="entry name" value="WASH COMPLEX SUBUNIT 1"/>
    <property type="match status" value="1"/>
</dbReference>
<evidence type="ECO:0000256" key="3">
    <source>
        <dbReference type="SAM" id="MobiDB-lite"/>
    </source>
</evidence>
<dbReference type="GO" id="GO:0032456">
    <property type="term" value="P:endocytic recycling"/>
    <property type="evidence" value="ECO:0007669"/>
    <property type="project" value="TreeGrafter"/>
</dbReference>
<dbReference type="InterPro" id="IPR003124">
    <property type="entry name" value="WH2_dom"/>
</dbReference>
<dbReference type="GO" id="GO:0003779">
    <property type="term" value="F:actin binding"/>
    <property type="evidence" value="ECO:0007669"/>
    <property type="project" value="UniProtKB-KW"/>
</dbReference>
<evidence type="ECO:0000256" key="2">
    <source>
        <dbReference type="ARBA" id="ARBA00023203"/>
    </source>
</evidence>
<protein>
    <submittedName>
        <fullName evidence="5">WAS protein family 1</fullName>
    </submittedName>
</protein>
<dbReference type="GO" id="GO:0006887">
    <property type="term" value="P:exocytosis"/>
    <property type="evidence" value="ECO:0007669"/>
    <property type="project" value="TreeGrafter"/>
</dbReference>
<dbReference type="GO" id="GO:0043015">
    <property type="term" value="F:gamma-tubulin binding"/>
    <property type="evidence" value="ECO:0007669"/>
    <property type="project" value="TreeGrafter"/>
</dbReference>
<proteinExistence type="evidence at transcript level"/>
<accession>F1KZV3</accession>
<evidence type="ECO:0000256" key="1">
    <source>
        <dbReference type="ARBA" id="ARBA00005602"/>
    </source>
</evidence>
<reference evidence="5" key="1">
    <citation type="journal article" date="2011" name="Genome Res.">
        <title>Deep small RNA sequencing from the nematode Ascaris reveals conservation, functional diversification, and novel developmental profiles.</title>
        <authorList>
            <person name="Wang J."/>
            <person name="Czech B."/>
            <person name="Crunk A."/>
            <person name="Wallace A."/>
            <person name="Mitreva M."/>
            <person name="Hannon G.J."/>
            <person name="Davis R.E."/>
        </authorList>
    </citation>
    <scope>NUCLEOTIDE SEQUENCE</scope>
</reference>
<dbReference type="PANTHER" id="PTHR23331">
    <property type="entry name" value="CXYORF1"/>
    <property type="match status" value="1"/>
</dbReference>
<feature type="compositionally biased region" description="Pro residues" evidence="3">
    <location>
        <begin position="349"/>
        <end position="361"/>
    </location>
</feature>
<dbReference type="AlphaFoldDB" id="F1KZV3"/>
<dbReference type="EMBL" id="JI168744">
    <property type="protein sequence ID" value="ADY43407.1"/>
    <property type="molecule type" value="mRNA"/>
</dbReference>
<feature type="compositionally biased region" description="Basic and acidic residues" evidence="3">
    <location>
        <begin position="503"/>
        <end position="521"/>
    </location>
</feature>
<comment type="similarity">
    <text evidence="1">Belongs to the WASH1 family.</text>
</comment>
<dbReference type="InterPro" id="IPR021854">
    <property type="entry name" value="WASH1_WAHD"/>
</dbReference>
<sequence length="521" mass="55949">MKASASEAATMEVMSVELVGSDADRTEALEQVIDSISQLISVSDRIFESTSARLRAFDERMAGVNAHISEVLRKVDAIRNMDKAIVMYAPARFPVNEQKKTSTIFRRVCGFPFDDGTESVTRPNDRSIAVNRQVDIGSIIAEKNKFFHVNAKHSHSQKPEQVIPPNISSVADLLLFNTSLNVYASNEFMDPLDNTGMKIRPASRAELNAAQNAAIAEDNSTLALNIEGKVDPLQYEPEFGSLQDFDFPDILPDLPGIATDLTFPNINFEPVLPSTEPGTDLLNAFGASEVSWASLPQVPPALSDAKDPEAIIPKREVHRPLKEETVVASSTGSHSQEPVSVTLGGSTVSPPPPPPPPPPPMVNTSKLMVSSEASVSAPPPPPPPPPPSVPSTGSEKKVPSLPTIDDGRSNLMEAIRRAGGTKGAKLRSVKKRDEARASEDVSALRSRNPTAVGGDLMSSLAKALELRRKGISGKVAENKQPVTSSKMGDGALARISALIPPPPKEEGIPKHKDDDSDDDWR</sequence>
<dbReference type="GO" id="GO:0055037">
    <property type="term" value="C:recycling endosome"/>
    <property type="evidence" value="ECO:0007669"/>
    <property type="project" value="TreeGrafter"/>
</dbReference>
<dbReference type="GO" id="GO:0034314">
    <property type="term" value="P:Arp2/3 complex-mediated actin nucleation"/>
    <property type="evidence" value="ECO:0007669"/>
    <property type="project" value="InterPro"/>
</dbReference>
<feature type="compositionally biased region" description="Basic and acidic residues" evidence="3">
    <location>
        <begin position="304"/>
        <end position="325"/>
    </location>
</feature>
<dbReference type="GO" id="GO:0042147">
    <property type="term" value="P:retrograde transport, endosome to Golgi"/>
    <property type="evidence" value="ECO:0007669"/>
    <property type="project" value="TreeGrafter"/>
</dbReference>
<dbReference type="InterPro" id="IPR028290">
    <property type="entry name" value="WASH1"/>
</dbReference>
<dbReference type="PROSITE" id="PS51082">
    <property type="entry name" value="WH2"/>
    <property type="match status" value="1"/>
</dbReference>
<keyword evidence="2" id="KW-0009">Actin-binding</keyword>
<evidence type="ECO:0000259" key="4">
    <source>
        <dbReference type="PROSITE" id="PS51082"/>
    </source>
</evidence>
<feature type="compositionally biased region" description="Pro residues" evidence="3">
    <location>
        <begin position="377"/>
        <end position="389"/>
    </location>
</feature>
<feature type="region of interest" description="Disordered" evidence="3">
    <location>
        <begin position="476"/>
        <end position="521"/>
    </location>
</feature>
<dbReference type="GO" id="GO:0005769">
    <property type="term" value="C:early endosome"/>
    <property type="evidence" value="ECO:0007669"/>
    <property type="project" value="InterPro"/>
</dbReference>
<feature type="region of interest" description="Disordered" evidence="3">
    <location>
        <begin position="301"/>
        <end position="450"/>
    </location>
</feature>
<organism evidence="5">
    <name type="scientific">Ascaris suum</name>
    <name type="common">Pig roundworm</name>
    <name type="synonym">Ascaris lumbricoides</name>
    <dbReference type="NCBI Taxonomy" id="6253"/>
    <lineage>
        <taxon>Eukaryota</taxon>
        <taxon>Metazoa</taxon>
        <taxon>Ecdysozoa</taxon>
        <taxon>Nematoda</taxon>
        <taxon>Chromadorea</taxon>
        <taxon>Rhabditida</taxon>
        <taxon>Spirurina</taxon>
        <taxon>Ascaridomorpha</taxon>
        <taxon>Ascaridoidea</taxon>
        <taxon>Ascarididae</taxon>
        <taxon>Ascaris</taxon>
    </lineage>
</organism>
<feature type="domain" description="WH2" evidence="4">
    <location>
        <begin position="407"/>
        <end position="429"/>
    </location>
</feature>
<evidence type="ECO:0000313" key="5">
    <source>
        <dbReference type="EMBL" id="ADY43407.1"/>
    </source>
</evidence>
<dbReference type="GO" id="GO:0005829">
    <property type="term" value="C:cytosol"/>
    <property type="evidence" value="ECO:0007669"/>
    <property type="project" value="GOC"/>
</dbReference>
<dbReference type="Pfam" id="PF11945">
    <property type="entry name" value="WASH_WAHD"/>
    <property type="match status" value="1"/>
</dbReference>